<feature type="compositionally biased region" description="Acidic residues" evidence="1">
    <location>
        <begin position="77"/>
        <end position="96"/>
    </location>
</feature>
<evidence type="ECO:0000313" key="2">
    <source>
        <dbReference type="EMBL" id="HIV23786.1"/>
    </source>
</evidence>
<gene>
    <name evidence="2" type="ORF">IAC80_07570</name>
</gene>
<accession>A0A9D1T8S6</accession>
<name>A0A9D1T8S6_9FIRM</name>
<reference evidence="2" key="2">
    <citation type="journal article" date="2021" name="PeerJ">
        <title>Extensive microbial diversity within the chicken gut microbiome revealed by metagenomics and culture.</title>
        <authorList>
            <person name="Gilroy R."/>
            <person name="Ravi A."/>
            <person name="Getino M."/>
            <person name="Pursley I."/>
            <person name="Horton D.L."/>
            <person name="Alikhan N.F."/>
            <person name="Baker D."/>
            <person name="Gharbi K."/>
            <person name="Hall N."/>
            <person name="Watson M."/>
            <person name="Adriaenssens E.M."/>
            <person name="Foster-Nyarko E."/>
            <person name="Jarju S."/>
            <person name="Secka A."/>
            <person name="Antonio M."/>
            <person name="Oren A."/>
            <person name="Chaudhuri R.R."/>
            <person name="La Ragione R."/>
            <person name="Hildebrand F."/>
            <person name="Pallen M.J."/>
        </authorList>
    </citation>
    <scope>NUCLEOTIDE SEQUENCE</scope>
    <source>
        <strain evidence="2">ChiBcec6-7307</strain>
    </source>
</reference>
<dbReference type="AlphaFoldDB" id="A0A9D1T8S6"/>
<dbReference type="EMBL" id="DVOS01000061">
    <property type="protein sequence ID" value="HIV23786.1"/>
    <property type="molecule type" value="Genomic_DNA"/>
</dbReference>
<evidence type="ECO:0000313" key="3">
    <source>
        <dbReference type="Proteomes" id="UP000886889"/>
    </source>
</evidence>
<dbReference type="Pfam" id="PF07454">
    <property type="entry name" value="SpoIIP"/>
    <property type="match status" value="1"/>
</dbReference>
<reference evidence="2" key="1">
    <citation type="submission" date="2020-10" db="EMBL/GenBank/DDBJ databases">
        <authorList>
            <person name="Gilroy R."/>
        </authorList>
    </citation>
    <scope>NUCLEOTIDE SEQUENCE</scope>
    <source>
        <strain evidence="2">ChiBcec6-7307</strain>
    </source>
</reference>
<dbReference type="Proteomes" id="UP000886889">
    <property type="component" value="Unassembled WGS sequence"/>
</dbReference>
<feature type="compositionally biased region" description="Basic and acidic residues" evidence="1">
    <location>
        <begin position="40"/>
        <end position="76"/>
    </location>
</feature>
<dbReference type="InterPro" id="IPR010897">
    <property type="entry name" value="Spore_II_P"/>
</dbReference>
<feature type="region of interest" description="Disordered" evidence="1">
    <location>
        <begin position="40"/>
        <end position="97"/>
    </location>
</feature>
<evidence type="ECO:0000256" key="1">
    <source>
        <dbReference type="SAM" id="MobiDB-lite"/>
    </source>
</evidence>
<proteinExistence type="predicted"/>
<sequence length="363" mass="41014">MAASVYLPDYEAVSDGWEESWAAGWLKELLPVLWEQYDQMREQTEKKEDRQWEETETERETENRETDPETEKKETEAPETEAGTETEPETETETETQEAAAVLLDNLADYDYLMNHFFSVDPDTTADPARIDGTAFLTEDLTIEKNPGVPQILIYHTHSQETFLDSEEGNVNDSIVGIGNYLTELLEEKYGYQVIHDTGVYDLIDGVLDRSAAYDYARESIQKILDENPTVEVVIDLHRDGVDGIHFVTDVNGKDTAQIMFLNGMSMDSQGQPVSYLPNPYIQENLAFSFQLQLAASRNYPGFTRNIYLKGQRYNLHLRPRSLLIEAGSQLNTVEEEMNAMEPLADILNQVLSGEPSGTEGAG</sequence>
<organism evidence="2 3">
    <name type="scientific">Candidatus Merdiplasma excrementigallinarum</name>
    <dbReference type="NCBI Taxonomy" id="2840864"/>
    <lineage>
        <taxon>Bacteria</taxon>
        <taxon>Bacillati</taxon>
        <taxon>Bacillota</taxon>
        <taxon>Clostridia</taxon>
        <taxon>Lachnospirales</taxon>
        <taxon>Lachnospiraceae</taxon>
        <taxon>Lachnospiraceae incertae sedis</taxon>
        <taxon>Candidatus Merdiplasma</taxon>
    </lineage>
</organism>
<comment type="caution">
    <text evidence="2">The sequence shown here is derived from an EMBL/GenBank/DDBJ whole genome shotgun (WGS) entry which is preliminary data.</text>
</comment>
<dbReference type="NCBIfam" id="TIGR02867">
    <property type="entry name" value="spore_II_P"/>
    <property type="match status" value="1"/>
</dbReference>
<protein>
    <submittedName>
        <fullName evidence="2">Stage II sporulation protein P</fullName>
    </submittedName>
</protein>